<keyword evidence="2 8" id="KW-0963">Cytoplasm</keyword>
<comment type="catalytic activity">
    <reaction evidence="8">
        <text>L-seryl-tRNA(Sec) + selenophosphate + H(+) = L-selenocysteinyl-tRNA(Sec) + phosphate</text>
        <dbReference type="Rhea" id="RHEA:22728"/>
        <dbReference type="Rhea" id="RHEA-COMP:9742"/>
        <dbReference type="Rhea" id="RHEA-COMP:9743"/>
        <dbReference type="ChEBI" id="CHEBI:15378"/>
        <dbReference type="ChEBI" id="CHEBI:16144"/>
        <dbReference type="ChEBI" id="CHEBI:43474"/>
        <dbReference type="ChEBI" id="CHEBI:78533"/>
        <dbReference type="ChEBI" id="CHEBI:78573"/>
        <dbReference type="EC" id="2.9.1.1"/>
    </reaction>
</comment>
<dbReference type="NCBIfam" id="TIGR00474">
    <property type="entry name" value="selA"/>
    <property type="match status" value="1"/>
</dbReference>
<dbReference type="EMBL" id="CP038436">
    <property type="protein sequence ID" value="QBX55018.1"/>
    <property type="molecule type" value="Genomic_DNA"/>
</dbReference>
<accession>A0A4P7ID72</accession>
<comment type="pathway">
    <text evidence="8">Aminoacyl-tRNA biosynthesis; selenocysteinyl-tRNA(Sec) biosynthesis; selenocysteinyl-tRNA(Sec) from L-seryl-tRNA(Sec) (bacterial route): step 1/1.</text>
</comment>
<evidence type="ECO:0000256" key="1">
    <source>
        <dbReference type="ARBA" id="ARBA00001933"/>
    </source>
</evidence>
<dbReference type="KEGG" id="nsn:EXE58_05830"/>
<dbReference type="PANTHER" id="PTHR32328">
    <property type="entry name" value="L-SERYL-TRNA(SEC) SELENIUM TRANSFERASE"/>
    <property type="match status" value="1"/>
</dbReference>
<dbReference type="InterPro" id="IPR015421">
    <property type="entry name" value="PyrdxlP-dep_Trfase_major"/>
</dbReference>
<reference evidence="11 12" key="1">
    <citation type="submission" date="2019-03" db="EMBL/GenBank/DDBJ databases">
        <title>Three New Species of Nocardioides, Nocardioides euryhalodurans sp. nov., Nocardioides seonyuensis sp. nov. and Nocardioides eburneoflavus sp. nov. Iolated from Soil.</title>
        <authorList>
            <person name="Roh S.G."/>
            <person name="Lee C."/>
            <person name="Kim M.-K."/>
            <person name="Kim S.B."/>
        </authorList>
    </citation>
    <scope>NUCLEOTIDE SEQUENCE [LARGE SCALE GENOMIC DNA]</scope>
    <source>
        <strain evidence="11 12">MMS17-SY207-3</strain>
    </source>
</reference>
<dbReference type="UniPathway" id="UPA00906">
    <property type="reaction ID" value="UER00896"/>
</dbReference>
<dbReference type="InterPro" id="IPR004534">
    <property type="entry name" value="SelA_trans"/>
</dbReference>
<keyword evidence="4 8" id="KW-0663">Pyridoxal phosphate</keyword>
<dbReference type="GO" id="GO:0001717">
    <property type="term" value="P:conversion of seryl-tRNAsec to selenocys-tRNAsec"/>
    <property type="evidence" value="ECO:0007669"/>
    <property type="project" value="UniProtKB-UniRule"/>
</dbReference>
<proteinExistence type="inferred from homology"/>
<dbReference type="SUPFAM" id="SSF53383">
    <property type="entry name" value="PLP-dependent transferases"/>
    <property type="match status" value="1"/>
</dbReference>
<dbReference type="GO" id="GO:0004125">
    <property type="term" value="F:L-seryl-tRNA(Sec) selenium transferase activity"/>
    <property type="evidence" value="ECO:0007669"/>
    <property type="project" value="UniProtKB-UniRule"/>
</dbReference>
<evidence type="ECO:0000256" key="3">
    <source>
        <dbReference type="ARBA" id="ARBA00022679"/>
    </source>
</evidence>
<evidence type="ECO:0000256" key="9">
    <source>
        <dbReference type="PIRSR" id="PIRSR618319-50"/>
    </source>
</evidence>
<dbReference type="RefSeq" id="WP_135266986.1">
    <property type="nucleotide sequence ID" value="NZ_CP038436.1"/>
</dbReference>
<dbReference type="Gene3D" id="3.90.1150.180">
    <property type="match status" value="1"/>
</dbReference>
<keyword evidence="5 8" id="KW-0648">Protein biosynthesis</keyword>
<dbReference type="GO" id="GO:0005737">
    <property type="term" value="C:cytoplasm"/>
    <property type="evidence" value="ECO:0007669"/>
    <property type="project" value="UniProtKB-SubCell"/>
</dbReference>
<name>A0A4P7ID72_9ACTN</name>
<evidence type="ECO:0000256" key="8">
    <source>
        <dbReference type="HAMAP-Rule" id="MF_00423"/>
    </source>
</evidence>
<dbReference type="Proteomes" id="UP000294853">
    <property type="component" value="Chromosome"/>
</dbReference>
<comment type="subcellular location">
    <subcellularLocation>
        <location evidence="8">Cytoplasm</location>
    </subcellularLocation>
</comment>
<evidence type="ECO:0000259" key="10">
    <source>
        <dbReference type="Pfam" id="PF12390"/>
    </source>
</evidence>
<evidence type="ECO:0000313" key="12">
    <source>
        <dbReference type="Proteomes" id="UP000294853"/>
    </source>
</evidence>
<evidence type="ECO:0000256" key="6">
    <source>
        <dbReference type="ARBA" id="ARBA00023266"/>
    </source>
</evidence>
<dbReference type="EC" id="2.9.1.1" evidence="8"/>
<dbReference type="PANTHER" id="PTHR32328:SF0">
    <property type="entry name" value="L-SERYL-TRNA(SEC) SELENIUM TRANSFERASE"/>
    <property type="match status" value="1"/>
</dbReference>
<dbReference type="InterPro" id="IPR018319">
    <property type="entry name" value="SelA-like"/>
</dbReference>
<sequence length="456" mass="46376">MEEPQDPRRRVPRTDLVLADPRLLTAAERLGQGLVKRVVVATLARCRAGFLAPDPDVVTEAALAALPATATTLRPVVNATGVVVHTNLGRAPLSAAAVEAMVLAAGATDVELSLASGRRDRRGRGTLAALADAVPAAGGVHVVNNGAAALALASLALAAGREVVVARGEMVEIGDGFRIPELVESVGARLREVGTTNRVRLADYEAAIGPRTAFVLKVHPSNFEVRGFTSTVSVKELAGLLAGLPGENVVPLVVDIGSGLLRSHPRLPDEPDATTVLRDGADLVTASGDKLLGGPQAGLLLGDAGLVEQLRRHPFARALRVDKLTLAALEATLTGPETPVAAALRADAGALLARARAVAESLAHELDDDTGWAIAVPSTAAVGGGGAPGVELASAAVSLPASLATLLRQGDPPVVGRVRDGRLLLDLLTVAPEDDATLVTAVVSAVVAAAGRADQG</sequence>
<dbReference type="AlphaFoldDB" id="A0A4P7ID72"/>
<evidence type="ECO:0000313" key="11">
    <source>
        <dbReference type="EMBL" id="QBX55018.1"/>
    </source>
</evidence>
<dbReference type="Pfam" id="PF03841">
    <property type="entry name" value="SelA"/>
    <property type="match status" value="1"/>
</dbReference>
<dbReference type="InterPro" id="IPR015424">
    <property type="entry name" value="PyrdxlP-dep_Trfase"/>
</dbReference>
<dbReference type="Pfam" id="PF12390">
    <property type="entry name" value="Se-cys_synth_N"/>
    <property type="match status" value="1"/>
</dbReference>
<evidence type="ECO:0000256" key="7">
    <source>
        <dbReference type="ARBA" id="ARBA00044507"/>
    </source>
</evidence>
<comment type="similarity">
    <text evidence="7 8">Belongs to the SelA family.</text>
</comment>
<dbReference type="GO" id="GO:0001514">
    <property type="term" value="P:selenocysteine incorporation"/>
    <property type="evidence" value="ECO:0007669"/>
    <property type="project" value="UniProtKB-UniRule"/>
</dbReference>
<comment type="function">
    <text evidence="8">Converts seryl-tRNA(Sec) to selenocysteinyl-tRNA(Sec) required for selenoprotein biosynthesis.</text>
</comment>
<evidence type="ECO:0000256" key="2">
    <source>
        <dbReference type="ARBA" id="ARBA00022490"/>
    </source>
</evidence>
<feature type="domain" description="L-seryl-tRNA selenium transferase N-terminal" evidence="10">
    <location>
        <begin position="8"/>
        <end position="47"/>
    </location>
</feature>
<organism evidence="11 12">
    <name type="scientific">Nocardioides seonyuensis</name>
    <dbReference type="NCBI Taxonomy" id="2518371"/>
    <lineage>
        <taxon>Bacteria</taxon>
        <taxon>Bacillati</taxon>
        <taxon>Actinomycetota</taxon>
        <taxon>Actinomycetes</taxon>
        <taxon>Propionibacteriales</taxon>
        <taxon>Nocardioidaceae</taxon>
        <taxon>Nocardioides</taxon>
    </lineage>
</organism>
<keyword evidence="3 8" id="KW-0808">Transferase</keyword>
<gene>
    <name evidence="8" type="primary">selA</name>
    <name evidence="11" type="ORF">EXE58_05830</name>
</gene>
<dbReference type="OrthoDB" id="9787096at2"/>
<protein>
    <recommendedName>
        <fullName evidence="8">L-seryl-tRNA(Sec) selenium transferase</fullName>
        <ecNumber evidence="8">2.9.1.1</ecNumber>
    </recommendedName>
    <alternativeName>
        <fullName evidence="8">Selenocysteine synthase</fullName>
        <shortName evidence="8">Sec synthase</shortName>
    </alternativeName>
    <alternativeName>
        <fullName evidence="8">Selenocysteinyl-tRNA(Sec) synthase</fullName>
    </alternativeName>
</protein>
<evidence type="ECO:0000256" key="5">
    <source>
        <dbReference type="ARBA" id="ARBA00022917"/>
    </source>
</evidence>
<feature type="modified residue" description="N6-(pyridoxal phosphate)lysine" evidence="8 9">
    <location>
        <position position="290"/>
    </location>
</feature>
<evidence type="ECO:0000256" key="4">
    <source>
        <dbReference type="ARBA" id="ARBA00022898"/>
    </source>
</evidence>
<dbReference type="Gene3D" id="3.40.640.10">
    <property type="entry name" value="Type I PLP-dependent aspartate aminotransferase-like (Major domain)"/>
    <property type="match status" value="1"/>
</dbReference>
<dbReference type="HAMAP" id="MF_00423">
    <property type="entry name" value="SelA"/>
    <property type="match status" value="1"/>
</dbReference>
<dbReference type="InterPro" id="IPR025862">
    <property type="entry name" value="SelA_trans_N_dom"/>
</dbReference>
<comment type="cofactor">
    <cofactor evidence="1 8 9">
        <name>pyridoxal 5'-phosphate</name>
        <dbReference type="ChEBI" id="CHEBI:597326"/>
    </cofactor>
</comment>
<keyword evidence="6 8" id="KW-0711">Selenium</keyword>
<keyword evidence="12" id="KW-1185">Reference proteome</keyword>